<evidence type="ECO:0000256" key="1">
    <source>
        <dbReference type="ARBA" id="ARBA00008908"/>
    </source>
</evidence>
<dbReference type="Gramene" id="TVU29677">
    <property type="protein sequence ID" value="TVU29677"/>
    <property type="gene ID" value="EJB05_21254"/>
</dbReference>
<dbReference type="AlphaFoldDB" id="A0A5J9V2R3"/>
<dbReference type="Proteomes" id="UP000324897">
    <property type="component" value="Chromosome 1"/>
</dbReference>
<evidence type="ECO:0000313" key="2">
    <source>
        <dbReference type="EMBL" id="TVU29677.1"/>
    </source>
</evidence>
<dbReference type="PANTHER" id="PTHR31009">
    <property type="entry name" value="S-ADENOSYL-L-METHIONINE:CARBOXYL METHYLTRANSFERASE FAMILY PROTEIN"/>
    <property type="match status" value="1"/>
</dbReference>
<sequence length="377" mass="40891">MASSTAHGFHMNGGEGTPRRVQKKLAPLVEAAVADLCSGAASGVPRSIGVADLSCSSGPKPNTLFLVSVAVDALSRRCAAAGAGCPEVRVYINDLLGNDFNTVFRQLPAFQQQRGQFEAAVAGDVFAFGPPGSFCSRLFPLGSLHMVISSISHQWLSQVPKELADDELVNRGNINAGRTSSPAVIEAYARQFDRDLTLFLLSRAVEGLVDAAKLDSYNIPLYKPCAEEMWEIVDAAGSFEIVGMESCNTATPGFLGPDDAATPCEATVLARIIRAVHEPMLTGHFGDGLDMDELVKTAEAHFDRLIREGNWGWLIHVRSLSSEEMKVLSFDHFSNNIWTLFGNTPDYAKNNFRSKLFAKIAYPSYTRLSGLSDQIVW</sequence>
<dbReference type="GO" id="GO:0008168">
    <property type="term" value="F:methyltransferase activity"/>
    <property type="evidence" value="ECO:0007669"/>
    <property type="project" value="InterPro"/>
</dbReference>
<evidence type="ECO:0000313" key="3">
    <source>
        <dbReference type="Proteomes" id="UP000324897"/>
    </source>
</evidence>
<comment type="caution">
    <text evidence="2">The sequence shown here is derived from an EMBL/GenBank/DDBJ whole genome shotgun (WGS) entry which is preliminary data.</text>
</comment>
<reference evidence="2 3" key="1">
    <citation type="journal article" date="2019" name="Sci. Rep.">
        <title>A high-quality genome of Eragrostis curvula grass provides insights into Poaceae evolution and supports new strategies to enhance forage quality.</title>
        <authorList>
            <person name="Carballo J."/>
            <person name="Santos B.A.C.M."/>
            <person name="Zappacosta D."/>
            <person name="Garbus I."/>
            <person name="Selva J.P."/>
            <person name="Gallo C.A."/>
            <person name="Diaz A."/>
            <person name="Albertini E."/>
            <person name="Caccamo M."/>
            <person name="Echenique V."/>
        </authorList>
    </citation>
    <scope>NUCLEOTIDE SEQUENCE [LARGE SCALE GENOMIC DNA]</scope>
    <source>
        <strain evidence="3">cv. Victoria</strain>
        <tissue evidence="2">Leaf</tissue>
    </source>
</reference>
<accession>A0A5J9V2R3</accession>
<protein>
    <recommendedName>
        <fullName evidence="4">Jasmonate O-methyltransferase</fullName>
    </recommendedName>
</protein>
<proteinExistence type="inferred from homology"/>
<dbReference type="OrthoDB" id="1890922at2759"/>
<organism evidence="2 3">
    <name type="scientific">Eragrostis curvula</name>
    <name type="common">weeping love grass</name>
    <dbReference type="NCBI Taxonomy" id="38414"/>
    <lineage>
        <taxon>Eukaryota</taxon>
        <taxon>Viridiplantae</taxon>
        <taxon>Streptophyta</taxon>
        <taxon>Embryophyta</taxon>
        <taxon>Tracheophyta</taxon>
        <taxon>Spermatophyta</taxon>
        <taxon>Magnoliopsida</taxon>
        <taxon>Liliopsida</taxon>
        <taxon>Poales</taxon>
        <taxon>Poaceae</taxon>
        <taxon>PACMAD clade</taxon>
        <taxon>Chloridoideae</taxon>
        <taxon>Eragrostideae</taxon>
        <taxon>Eragrostidinae</taxon>
        <taxon>Eragrostis</taxon>
    </lineage>
</organism>
<name>A0A5J9V2R3_9POAL</name>
<evidence type="ECO:0008006" key="4">
    <source>
        <dbReference type="Google" id="ProtNLM"/>
    </source>
</evidence>
<dbReference type="Gene3D" id="3.40.50.150">
    <property type="entry name" value="Vaccinia Virus protein VP39"/>
    <property type="match status" value="1"/>
</dbReference>
<dbReference type="EMBL" id="RWGY01000011">
    <property type="protein sequence ID" value="TVU29677.1"/>
    <property type="molecule type" value="Genomic_DNA"/>
</dbReference>
<dbReference type="SUPFAM" id="SSF53335">
    <property type="entry name" value="S-adenosyl-L-methionine-dependent methyltransferases"/>
    <property type="match status" value="1"/>
</dbReference>
<dbReference type="InterPro" id="IPR029063">
    <property type="entry name" value="SAM-dependent_MTases_sf"/>
</dbReference>
<keyword evidence="3" id="KW-1185">Reference proteome</keyword>
<comment type="similarity">
    <text evidence="1">Belongs to the methyltransferase superfamily. Type-7 methyltransferase family. SABATH subfamily.</text>
</comment>
<feature type="non-terminal residue" evidence="2">
    <location>
        <position position="1"/>
    </location>
</feature>
<dbReference type="Pfam" id="PF03492">
    <property type="entry name" value="Methyltransf_7"/>
    <property type="match status" value="1"/>
</dbReference>
<gene>
    <name evidence="2" type="ORF">EJB05_21254</name>
</gene>
<dbReference type="InterPro" id="IPR005299">
    <property type="entry name" value="MeTrfase_7"/>
</dbReference>